<comment type="caution">
    <text evidence="7">The sequence shown here is derived from an EMBL/GenBank/DDBJ whole genome shotgun (WGS) entry which is preliminary data.</text>
</comment>
<protein>
    <recommendedName>
        <fullName evidence="3 4">Adenylyl cyclase-associated protein</fullName>
    </recommendedName>
</protein>
<dbReference type="GO" id="GO:0003779">
    <property type="term" value="F:actin binding"/>
    <property type="evidence" value="ECO:0007669"/>
    <property type="project" value="InterPro"/>
</dbReference>
<dbReference type="GO" id="GO:0007015">
    <property type="term" value="P:actin filament organization"/>
    <property type="evidence" value="ECO:0007669"/>
    <property type="project" value="TreeGrafter"/>
</dbReference>
<dbReference type="PROSITE" id="PS01088">
    <property type="entry name" value="CAP_1"/>
    <property type="match status" value="1"/>
</dbReference>
<dbReference type="PANTHER" id="PTHR10652:SF0">
    <property type="entry name" value="ADENYLYL CYCLASE-ASSOCIATED PROTEIN"/>
    <property type="match status" value="1"/>
</dbReference>
<dbReference type="Pfam" id="PF01213">
    <property type="entry name" value="CAP_N-CM"/>
    <property type="match status" value="1"/>
</dbReference>
<dbReference type="InterPro" id="IPR013992">
    <property type="entry name" value="Adenylate_cyclase-assoc_CAP_N"/>
</dbReference>
<dbReference type="Pfam" id="PF08603">
    <property type="entry name" value="CAP_C"/>
    <property type="match status" value="1"/>
</dbReference>
<dbReference type="InterPro" id="IPR018106">
    <property type="entry name" value="CAP_CS_N"/>
</dbReference>
<dbReference type="InterPro" id="IPR036223">
    <property type="entry name" value="CAP_C_sf"/>
</dbReference>
<feature type="compositionally biased region" description="Polar residues" evidence="5">
    <location>
        <begin position="260"/>
        <end position="271"/>
    </location>
</feature>
<dbReference type="AlphaFoldDB" id="A0A420HGG0"/>
<dbReference type="InterPro" id="IPR013912">
    <property type="entry name" value="Adenylate_cyclase-assoc_CAP_C"/>
</dbReference>
<dbReference type="FunFam" id="2.160.20.70:FF:000008">
    <property type="entry name" value="Adenylyl cyclase-associated protein"/>
    <property type="match status" value="1"/>
</dbReference>
<dbReference type="Gene3D" id="2.160.20.70">
    <property type="match status" value="1"/>
</dbReference>
<feature type="region of interest" description="Disordered" evidence="5">
    <location>
        <begin position="260"/>
        <end position="308"/>
    </location>
</feature>
<evidence type="ECO:0000259" key="6">
    <source>
        <dbReference type="PROSITE" id="PS51329"/>
    </source>
</evidence>
<sequence>MPPFAETNNMHNLVTLVKRLEAATSRLEDLATSSVQQPNENGAETFTRSGSLPTIPEKLSESKPIPEELPGSVDDFDAFISGPVQSFVKISEHIGGPIAEQVANSLLKAFYGQRKFIYITTKAKKPEMSSPIFMELLKPLQESITSVSEIRDSNRGSPVFNLLSAVSESIGFLAWITVEPKPQKHIEEFYGSAQYWGNRVLIEFKDTDSRKVEWLRQYYQVFNNLSEYVKQTFPSGILWNAHGVTLEEAIKSFNQKALQSSSKNSDFTQDSVPPPPPPPPGPAPPPIILDGVSKKASSENTGGLGAVFSELNKGSDITKGLKKVNNDQMTHKNPSLRAGTSVLARSHSSNSRSKSPVPGKKPKPESMRTKKPAVKKFEGNKWFIENFEDESEPIKIEASISQSILISRCKKTTIIVSGKANAISIDNSPNISVIIDSLVSSIDIIKSPSFALQVLGKLPTILIDAVDGAQIYLSKESLGTEIFSSKSSGINLNILDPTKEDGDYEEVPIPAQIRTRIKDGKVKNEIVEHTG</sequence>
<name>A0A420HGG0_9PEZI</name>
<dbReference type="EMBL" id="MCFK01008099">
    <property type="protein sequence ID" value="RKF56500.1"/>
    <property type="molecule type" value="Genomic_DNA"/>
</dbReference>
<evidence type="ECO:0000313" key="8">
    <source>
        <dbReference type="Proteomes" id="UP000286134"/>
    </source>
</evidence>
<dbReference type="InterPro" id="IPR001837">
    <property type="entry name" value="Adenylate_cyclase-assoc_CAP"/>
</dbReference>
<dbReference type="GO" id="GO:0008179">
    <property type="term" value="F:adenylate cyclase binding"/>
    <property type="evidence" value="ECO:0007669"/>
    <property type="project" value="TreeGrafter"/>
</dbReference>
<dbReference type="STRING" id="212602.A0A420HGG0"/>
<dbReference type="InterPro" id="IPR016098">
    <property type="entry name" value="CAP/MinC_C"/>
</dbReference>
<dbReference type="InterPro" id="IPR053950">
    <property type="entry name" value="CAP_N"/>
</dbReference>
<proteinExistence type="inferred from homology"/>
<feature type="compositionally biased region" description="Pro residues" evidence="5">
    <location>
        <begin position="272"/>
        <end position="287"/>
    </location>
</feature>
<evidence type="ECO:0000256" key="4">
    <source>
        <dbReference type="RuleBase" id="RU000647"/>
    </source>
</evidence>
<evidence type="ECO:0000256" key="5">
    <source>
        <dbReference type="SAM" id="MobiDB-lite"/>
    </source>
</evidence>
<dbReference type="Proteomes" id="UP000286134">
    <property type="component" value="Unassembled WGS sequence"/>
</dbReference>
<feature type="compositionally biased region" description="Low complexity" evidence="5">
    <location>
        <begin position="341"/>
        <end position="358"/>
    </location>
</feature>
<feature type="region of interest" description="Disordered" evidence="5">
    <location>
        <begin position="31"/>
        <end position="66"/>
    </location>
</feature>
<feature type="region of interest" description="Disordered" evidence="5">
    <location>
        <begin position="324"/>
        <end position="372"/>
    </location>
</feature>
<organism evidence="7 8">
    <name type="scientific">Erysiphe neolycopersici</name>
    <dbReference type="NCBI Taxonomy" id="212602"/>
    <lineage>
        <taxon>Eukaryota</taxon>
        <taxon>Fungi</taxon>
        <taxon>Dikarya</taxon>
        <taxon>Ascomycota</taxon>
        <taxon>Pezizomycotina</taxon>
        <taxon>Leotiomycetes</taxon>
        <taxon>Erysiphales</taxon>
        <taxon>Erysiphaceae</taxon>
        <taxon>Erysiphe</taxon>
    </lineage>
</organism>
<dbReference type="SUPFAM" id="SSF69340">
    <property type="entry name" value="C-terminal domain of adenylylcyclase associated protein"/>
    <property type="match status" value="1"/>
</dbReference>
<evidence type="ECO:0000313" key="7">
    <source>
        <dbReference type="EMBL" id="RKF56500.1"/>
    </source>
</evidence>
<accession>A0A420HGG0</accession>
<dbReference type="GO" id="GO:0005737">
    <property type="term" value="C:cytoplasm"/>
    <property type="evidence" value="ECO:0007669"/>
    <property type="project" value="TreeGrafter"/>
</dbReference>
<dbReference type="InterPro" id="IPR017901">
    <property type="entry name" value="C-CAP_CF_C-like"/>
</dbReference>
<evidence type="ECO:0000256" key="1">
    <source>
        <dbReference type="ARBA" id="ARBA00007659"/>
    </source>
</evidence>
<dbReference type="SMART" id="SM00673">
    <property type="entry name" value="CARP"/>
    <property type="match status" value="2"/>
</dbReference>
<reference evidence="7 8" key="1">
    <citation type="journal article" date="2018" name="BMC Genomics">
        <title>Comparative genome analyses reveal sequence features reflecting distinct modes of host-adaptation between dicot and monocot powdery mildew.</title>
        <authorList>
            <person name="Wu Y."/>
            <person name="Ma X."/>
            <person name="Pan Z."/>
            <person name="Kale S.D."/>
            <person name="Song Y."/>
            <person name="King H."/>
            <person name="Zhang Q."/>
            <person name="Presley C."/>
            <person name="Deng X."/>
            <person name="Wei C.I."/>
            <person name="Xiao S."/>
        </authorList>
    </citation>
    <scope>NUCLEOTIDE SEQUENCE [LARGE SCALE GENOMIC DNA]</scope>
    <source>
        <strain evidence="7">UMSG2</strain>
    </source>
</reference>
<evidence type="ECO:0000256" key="3">
    <source>
        <dbReference type="ARBA" id="ARBA00072052"/>
    </source>
</evidence>
<dbReference type="GO" id="GO:0019933">
    <property type="term" value="P:cAMP-mediated signaling"/>
    <property type="evidence" value="ECO:0007669"/>
    <property type="project" value="TreeGrafter"/>
</dbReference>
<dbReference type="FunFam" id="1.25.40.330:FF:000001">
    <property type="entry name" value="Adenylyl cyclase-associated protein"/>
    <property type="match status" value="1"/>
</dbReference>
<dbReference type="PROSITE" id="PS51329">
    <property type="entry name" value="C_CAP_COFACTOR_C"/>
    <property type="match status" value="1"/>
</dbReference>
<dbReference type="Gene3D" id="1.25.40.330">
    <property type="entry name" value="Adenylate cyclase-associated CAP, N-terminal domain"/>
    <property type="match status" value="1"/>
</dbReference>
<evidence type="ECO:0000256" key="2">
    <source>
        <dbReference type="ARBA" id="ARBA00054756"/>
    </source>
</evidence>
<feature type="domain" description="C-CAP/cofactor C-like" evidence="6">
    <location>
        <begin position="372"/>
        <end position="509"/>
    </location>
</feature>
<keyword evidence="8" id="KW-1185">Reference proteome</keyword>
<dbReference type="InterPro" id="IPR006599">
    <property type="entry name" value="CARP_motif"/>
</dbReference>
<dbReference type="InterPro" id="IPR036222">
    <property type="entry name" value="CAP_N_sf"/>
</dbReference>
<comment type="similarity">
    <text evidence="1 4">Belongs to the CAP family.</text>
</comment>
<dbReference type="Pfam" id="PF21938">
    <property type="entry name" value="CAP_N"/>
    <property type="match status" value="1"/>
</dbReference>
<dbReference type="SUPFAM" id="SSF101278">
    <property type="entry name" value="N-terminal domain of adenylylcyclase associated protein, CAP"/>
    <property type="match status" value="1"/>
</dbReference>
<dbReference type="PANTHER" id="PTHR10652">
    <property type="entry name" value="ADENYLYL CYCLASE-ASSOCIATED PROTEIN"/>
    <property type="match status" value="1"/>
</dbReference>
<gene>
    <name evidence="7" type="ORF">OnM2_080055</name>
</gene>
<dbReference type="OrthoDB" id="77251at2759"/>
<comment type="function">
    <text evidence="2">The N-terminal domain binds to adenylyl cyclase, thereby enabling adenylyl cyclase to be activated by upstream regulatory signals, such as Ras. The C-terminal domain is required for normal cellular morphology and growth control.</text>
</comment>
<feature type="compositionally biased region" description="Polar residues" evidence="5">
    <location>
        <begin position="31"/>
        <end position="52"/>
    </location>
</feature>